<dbReference type="Pfam" id="PF20736">
    <property type="entry name" value="Glyco_hydro127M"/>
    <property type="match status" value="1"/>
</dbReference>
<reference evidence="4 5" key="1">
    <citation type="submission" date="2019-06" db="EMBL/GenBank/DDBJ databases">
        <authorList>
            <person name="Broberg M."/>
        </authorList>
    </citation>
    <scope>NUCLEOTIDE SEQUENCE [LARGE SCALE GENOMIC DNA]</scope>
</reference>
<dbReference type="Pfam" id="PF20737">
    <property type="entry name" value="Glyco_hydro127C"/>
    <property type="match status" value="1"/>
</dbReference>
<protein>
    <submittedName>
        <fullName evidence="4">Uncharacterized protein</fullName>
    </submittedName>
</protein>
<proteinExistence type="predicted"/>
<feature type="domain" description="Non-reducing end beta-L-arabinofuranosidase-like GH127 catalytic" evidence="1">
    <location>
        <begin position="41"/>
        <end position="422"/>
    </location>
</feature>
<dbReference type="EMBL" id="CABFNS010000937">
    <property type="protein sequence ID" value="VUC37245.1"/>
    <property type="molecule type" value="Genomic_DNA"/>
</dbReference>
<dbReference type="PANTHER" id="PTHR43465:SF2">
    <property type="entry name" value="DUF1680 DOMAIN PROTEIN (AFU_ORTHOLOGUE AFUA_1G08910)"/>
    <property type="match status" value="1"/>
</dbReference>
<gene>
    <name evidence="4" type="ORF">CLO192961_LOCUS466314</name>
</gene>
<evidence type="ECO:0000313" key="4">
    <source>
        <dbReference type="EMBL" id="VUC37245.1"/>
    </source>
</evidence>
<feature type="domain" description="Non-reducing end beta-L-arabinofuranosidase-like GH127 middle" evidence="2">
    <location>
        <begin position="438"/>
        <end position="510"/>
    </location>
</feature>
<dbReference type="InterPro" id="IPR049174">
    <property type="entry name" value="Beta-AFase-like"/>
</dbReference>
<dbReference type="SUPFAM" id="SSF48208">
    <property type="entry name" value="Six-hairpin glycosidases"/>
    <property type="match status" value="1"/>
</dbReference>
<dbReference type="Proteomes" id="UP000766486">
    <property type="component" value="Unassembled WGS sequence"/>
</dbReference>
<sequence>MPLQSVPIRDVCISSPFWAKIRRCARVSTIPSIIESQKAEGHWNCLEWKEGHRIQPHAFWDSDIYKTVEAACNFLISDPDEDMLRIVEETVDMIRKAQHPDGYLNSFYTVRGVKDRWTNLRDMHELYCLGHLYEATVAYERLTGSGRLLEVVRKSMQHLDSIFGRDEGKKRGYPGHQEIEIGLLRIFEATGDDLALKLAKYFIFERGTQDADGHTYFDHEAFARGADPYDGLGSEVKGWFHGPRDYAYNQAARPFCEQTEVQGHSVRAMYYYTAVTELVRLEAASDPKVAKCKQNLQLLWRDLVDRKIYVTGAIGSYRQNEGFGKAFVLNDLEMEGCYGETCAAFALIIWCQKMLQLHLKSEYADVMENCLYNGFLGAVSADGQAFYYQNVLRDKTGEPKKRERWFGVACCPPNVARLLGSLGTLVFSTCNDSCGSLVAIHLYLQSDFVSAEKGLKVSMTTEMPWAGSITIKVEGSTRLALRIPDWVENQDYLCSIKGELKDGYLYIPAVANAEVHLSLPTRPYRLYAHPETGKNQVCIRRGPLVYCLEAVDNDGIDIDHIALVDDETPQEAAPMSIATMDNVVPLHVTGRELARVAVANAPSRLYGPKAWEYDSQLLRLTAIPYFLRANREGNGAMRVWIPRLNVA</sequence>
<keyword evidence="5" id="KW-1185">Reference proteome</keyword>
<feature type="domain" description="Non-reducing end beta-L-arabinofuranosidase-like GH127 C-terminal" evidence="3">
    <location>
        <begin position="528"/>
        <end position="642"/>
    </location>
</feature>
<dbReference type="InterPro" id="IPR049049">
    <property type="entry name" value="Beta-AFase-like_GH127_C"/>
</dbReference>
<organism evidence="4 5">
    <name type="scientific">Bionectria ochroleuca</name>
    <name type="common">Gliocladium roseum</name>
    <dbReference type="NCBI Taxonomy" id="29856"/>
    <lineage>
        <taxon>Eukaryota</taxon>
        <taxon>Fungi</taxon>
        <taxon>Dikarya</taxon>
        <taxon>Ascomycota</taxon>
        <taxon>Pezizomycotina</taxon>
        <taxon>Sordariomycetes</taxon>
        <taxon>Hypocreomycetidae</taxon>
        <taxon>Hypocreales</taxon>
        <taxon>Bionectriaceae</taxon>
        <taxon>Clonostachys</taxon>
    </lineage>
</organism>
<evidence type="ECO:0000259" key="1">
    <source>
        <dbReference type="Pfam" id="PF07944"/>
    </source>
</evidence>
<evidence type="ECO:0000259" key="2">
    <source>
        <dbReference type="Pfam" id="PF20736"/>
    </source>
</evidence>
<dbReference type="InterPro" id="IPR049046">
    <property type="entry name" value="Beta-AFase-like_GH127_middle"/>
</dbReference>
<dbReference type="PANTHER" id="PTHR43465">
    <property type="entry name" value="DUF1680 DOMAIN PROTEIN (AFU_ORTHOLOGUE AFUA_1G08910)"/>
    <property type="match status" value="1"/>
</dbReference>
<dbReference type="Pfam" id="PF07944">
    <property type="entry name" value="Beta-AFase-like_GH127_cat"/>
    <property type="match status" value="1"/>
</dbReference>
<evidence type="ECO:0000313" key="5">
    <source>
        <dbReference type="Proteomes" id="UP000766486"/>
    </source>
</evidence>
<dbReference type="InterPro" id="IPR008928">
    <property type="entry name" value="6-hairpin_glycosidase_sf"/>
</dbReference>
<comment type="caution">
    <text evidence="4">The sequence shown here is derived from an EMBL/GenBank/DDBJ whole genome shotgun (WGS) entry which is preliminary data.</text>
</comment>
<accession>A0ABY6V279</accession>
<dbReference type="InterPro" id="IPR012878">
    <property type="entry name" value="Beta-AFase-like_GH127_cat"/>
</dbReference>
<evidence type="ECO:0000259" key="3">
    <source>
        <dbReference type="Pfam" id="PF20737"/>
    </source>
</evidence>
<name>A0ABY6V279_BIOOC</name>